<protein>
    <recommendedName>
        <fullName evidence="2">Cas12f1-like TNB domain-containing protein</fullName>
    </recommendedName>
</protein>
<accession>A0A2H9TB13</accession>
<reference evidence="3" key="1">
    <citation type="journal article" date="2017" name="Appl. Environ. Microbiol.">
        <title>Molecular characterization of an Endozoicomonas-like organism causing infection in king scallop Pecten maximus L.</title>
        <authorList>
            <person name="Cano I."/>
            <person name="van Aerle R."/>
            <person name="Ross S."/>
            <person name="Verner-Jeffreys D.W."/>
            <person name="Paley R.K."/>
            <person name="Rimmer G."/>
            <person name="Ryder D."/>
            <person name="Hooper P."/>
            <person name="Stone D."/>
            <person name="Feist S.W."/>
        </authorList>
    </citation>
    <scope>NUCLEOTIDE SEQUENCE</scope>
</reference>
<dbReference type="EMBL" id="NSIT01000017">
    <property type="protein sequence ID" value="PJE80445.1"/>
    <property type="molecule type" value="Genomic_DNA"/>
</dbReference>
<dbReference type="InterPro" id="IPR010095">
    <property type="entry name" value="Cas12f1-like_TNB"/>
</dbReference>
<gene>
    <name evidence="3" type="ORF">CI610_00580</name>
</gene>
<evidence type="ECO:0000259" key="2">
    <source>
        <dbReference type="Pfam" id="PF07282"/>
    </source>
</evidence>
<dbReference type="NCBIfam" id="TIGR01766">
    <property type="entry name" value="IS200/IS605 family accessory protein TnpB-like domain"/>
    <property type="match status" value="1"/>
</dbReference>
<evidence type="ECO:0000313" key="3">
    <source>
        <dbReference type="EMBL" id="PJE80445.1"/>
    </source>
</evidence>
<keyword evidence="1" id="KW-0238">DNA-binding</keyword>
<dbReference type="Pfam" id="PF07282">
    <property type="entry name" value="Cas12f1-like_TNB"/>
    <property type="match status" value="1"/>
</dbReference>
<organism evidence="3">
    <name type="scientific">invertebrate metagenome</name>
    <dbReference type="NCBI Taxonomy" id="1711999"/>
    <lineage>
        <taxon>unclassified sequences</taxon>
        <taxon>metagenomes</taxon>
        <taxon>organismal metagenomes</taxon>
    </lineage>
</organism>
<evidence type="ECO:0000256" key="1">
    <source>
        <dbReference type="ARBA" id="ARBA00023125"/>
    </source>
</evidence>
<name>A0A2H9TB13_9ZZZZ</name>
<comment type="caution">
    <text evidence="3">The sequence shown here is derived from an EMBL/GenBank/DDBJ whole genome shotgun (WGS) entry which is preliminary data.</text>
</comment>
<dbReference type="AlphaFoldDB" id="A0A2H9TB13"/>
<sequence length="143" mass="15984">MGITQVGKKNRIYNQKFVFIPHSKLIEKIEYKAKEYGIKIVVREESYTSKASAIDLDLIPNFGDKTEKKFSGRRIKRGLYKSKSGQLINSDVNGGLNILRKEIGDDFIPNVIADKGCVNHPMTINPLSLEYGLRTVEAPAVAA</sequence>
<feature type="domain" description="Cas12f1-like TNB" evidence="2">
    <location>
        <begin position="22"/>
        <end position="98"/>
    </location>
</feature>
<dbReference type="GO" id="GO:0003677">
    <property type="term" value="F:DNA binding"/>
    <property type="evidence" value="ECO:0007669"/>
    <property type="project" value="UniProtKB-KW"/>
</dbReference>
<proteinExistence type="predicted"/>